<name>A0A6M3K8U0_9ZZZZ</name>
<evidence type="ECO:0000313" key="1">
    <source>
        <dbReference type="EMBL" id="QJA78168.1"/>
    </source>
</evidence>
<organism evidence="1">
    <name type="scientific">viral metagenome</name>
    <dbReference type="NCBI Taxonomy" id="1070528"/>
    <lineage>
        <taxon>unclassified sequences</taxon>
        <taxon>metagenomes</taxon>
        <taxon>organismal metagenomes</taxon>
    </lineage>
</organism>
<dbReference type="AlphaFoldDB" id="A0A6M3K8U0"/>
<gene>
    <name evidence="1" type="ORF">MM415A01122_0004</name>
</gene>
<dbReference type="EMBL" id="MT142323">
    <property type="protein sequence ID" value="QJA78168.1"/>
    <property type="molecule type" value="Genomic_DNA"/>
</dbReference>
<reference evidence="1" key="1">
    <citation type="submission" date="2020-03" db="EMBL/GenBank/DDBJ databases">
        <title>The deep terrestrial virosphere.</title>
        <authorList>
            <person name="Holmfeldt K."/>
            <person name="Nilsson E."/>
            <person name="Simone D."/>
            <person name="Lopez-Fernandez M."/>
            <person name="Wu X."/>
            <person name="de Brujin I."/>
            <person name="Lundin D."/>
            <person name="Andersson A."/>
            <person name="Bertilsson S."/>
            <person name="Dopson M."/>
        </authorList>
    </citation>
    <scope>NUCLEOTIDE SEQUENCE</scope>
    <source>
        <strain evidence="1">MM415A01122</strain>
    </source>
</reference>
<sequence>MYNYSTDQIYLLYEKCKKLEMRGNQTNAIILYNSLAATSPSHKQEHANSKSRSWAKFMDSLDWNKIREGDKKPSVSALTKLFSSVGIPVKEIKKVM</sequence>
<proteinExistence type="predicted"/>
<accession>A0A6M3K8U0</accession>
<protein>
    <submittedName>
        <fullName evidence="1">Uncharacterized protein</fullName>
    </submittedName>
</protein>